<reference evidence="2" key="1">
    <citation type="submission" date="2021-06" db="EMBL/GenBank/DDBJ databases">
        <title>Genome sequence of Cutibacterium modestum strain KB17-24694.</title>
        <authorList>
            <person name="Dekio I."/>
            <person name="Asahina A."/>
            <person name="Nishida M."/>
        </authorList>
    </citation>
    <scope>NUCLEOTIDE SEQUENCE</scope>
    <source>
        <strain evidence="2">KB17-24694</strain>
    </source>
</reference>
<organism evidence="2 3">
    <name type="scientific">Cutibacterium modestum</name>
    <dbReference type="NCBI Taxonomy" id="2559073"/>
    <lineage>
        <taxon>Bacteria</taxon>
        <taxon>Bacillati</taxon>
        <taxon>Actinomycetota</taxon>
        <taxon>Actinomycetes</taxon>
        <taxon>Propionibacteriales</taxon>
        <taxon>Propionibacteriaceae</taxon>
        <taxon>Cutibacterium</taxon>
    </lineage>
</organism>
<accession>A0AAD1NUZ0</accession>
<gene>
    <name evidence="2" type="ORF">KB1_12570</name>
</gene>
<dbReference type="EMBL" id="AP024747">
    <property type="protein sequence ID" value="BCY25267.1"/>
    <property type="molecule type" value="Genomic_DNA"/>
</dbReference>
<evidence type="ECO:0000313" key="2">
    <source>
        <dbReference type="EMBL" id="BCY25267.1"/>
    </source>
</evidence>
<evidence type="ECO:0000256" key="1">
    <source>
        <dbReference type="SAM" id="MobiDB-lite"/>
    </source>
</evidence>
<dbReference type="AlphaFoldDB" id="A0AAD1NUZ0"/>
<proteinExistence type="predicted"/>
<dbReference type="Proteomes" id="UP000825072">
    <property type="component" value="Chromosome 1"/>
</dbReference>
<evidence type="ECO:0000313" key="3">
    <source>
        <dbReference type="Proteomes" id="UP000825072"/>
    </source>
</evidence>
<feature type="region of interest" description="Disordered" evidence="1">
    <location>
        <begin position="23"/>
        <end position="45"/>
    </location>
</feature>
<sequence>MVSNSTPAYDALYKNLQQMLNEQKMPEQAMKDAAAEGNKQLGEGK</sequence>
<protein>
    <submittedName>
        <fullName evidence="2">Uncharacterized protein</fullName>
    </submittedName>
</protein>
<name>A0AAD1NUZ0_9ACTN</name>
<dbReference type="GeneID" id="92881960"/>
<dbReference type="RefSeq" id="WP_002527341.1">
    <property type="nucleotide sequence ID" value="NZ_AP024747.1"/>
</dbReference>